<reference evidence="1 2" key="1">
    <citation type="submission" date="2016-10" db="EMBL/GenBank/DDBJ databases">
        <authorList>
            <person name="de Groot N.N."/>
        </authorList>
    </citation>
    <scope>NUCLEOTIDE SEQUENCE [LARGE SCALE GENOMIC DNA]</scope>
    <source>
        <strain evidence="1 2">CGMCC 1.3702</strain>
    </source>
</reference>
<name>A0A1I0W4L3_9BACI</name>
<gene>
    <name evidence="1" type="ORF">SAMN04488072_102157</name>
</gene>
<evidence type="ECO:0000313" key="2">
    <source>
        <dbReference type="Proteomes" id="UP000198642"/>
    </source>
</evidence>
<evidence type="ECO:0000313" key="1">
    <source>
        <dbReference type="EMBL" id="SFA82816.1"/>
    </source>
</evidence>
<dbReference type="AlphaFoldDB" id="A0A1I0W4L3"/>
<accession>A0A1I0W4L3</accession>
<dbReference type="EMBL" id="FOJW01000002">
    <property type="protein sequence ID" value="SFA82816.1"/>
    <property type="molecule type" value="Genomic_DNA"/>
</dbReference>
<dbReference type="RefSeq" id="WP_090233674.1">
    <property type="nucleotide sequence ID" value="NZ_FOJW01000002.1"/>
</dbReference>
<sequence>MGYLLPINHYQYYDYQRRIIKERPDPFHIERPYKTILRAAYHDHHRSQVSINSKERPDLKLRGPKLPEAEKIYAEMTGKGRYFSNSV</sequence>
<keyword evidence="2" id="KW-1185">Reference proteome</keyword>
<dbReference type="Proteomes" id="UP000198642">
    <property type="component" value="Unassembled WGS sequence"/>
</dbReference>
<protein>
    <submittedName>
        <fullName evidence="1">Uncharacterized protein</fullName>
    </submittedName>
</protein>
<dbReference type="OrthoDB" id="2706316at2"/>
<proteinExistence type="predicted"/>
<organism evidence="1 2">
    <name type="scientific">Lentibacillus halodurans</name>
    <dbReference type="NCBI Taxonomy" id="237679"/>
    <lineage>
        <taxon>Bacteria</taxon>
        <taxon>Bacillati</taxon>
        <taxon>Bacillota</taxon>
        <taxon>Bacilli</taxon>
        <taxon>Bacillales</taxon>
        <taxon>Bacillaceae</taxon>
        <taxon>Lentibacillus</taxon>
    </lineage>
</organism>